<accession>A0A444S6K5</accession>
<dbReference type="SUPFAM" id="SSF81301">
    <property type="entry name" value="Nucleotidyltransferase"/>
    <property type="match status" value="1"/>
</dbReference>
<gene>
    <name evidence="1" type="ORF">VDGE_04726</name>
</gene>
<protein>
    <submittedName>
        <fullName evidence="1">Uncharacterized protein</fullName>
    </submittedName>
</protein>
<reference evidence="1 2" key="1">
    <citation type="submission" date="2018-12" db="EMBL/GenBank/DDBJ databases">
        <title>Genome of Verticillium dahliae isolate Getta Getta.</title>
        <authorList>
            <person name="Gardiner D.M."/>
        </authorList>
    </citation>
    <scope>NUCLEOTIDE SEQUENCE [LARGE SCALE GENOMIC DNA]</scope>
    <source>
        <strain evidence="1 2">Getta Getta</strain>
    </source>
</reference>
<name>A0A444S6K5_VERDA</name>
<dbReference type="EMBL" id="RSDZ01000019">
    <property type="protein sequence ID" value="RXG49028.1"/>
    <property type="molecule type" value="Genomic_DNA"/>
</dbReference>
<organism evidence="1 2">
    <name type="scientific">Verticillium dahliae</name>
    <name type="common">Verticillium wilt</name>
    <dbReference type="NCBI Taxonomy" id="27337"/>
    <lineage>
        <taxon>Eukaryota</taxon>
        <taxon>Fungi</taxon>
        <taxon>Dikarya</taxon>
        <taxon>Ascomycota</taxon>
        <taxon>Pezizomycotina</taxon>
        <taxon>Sordariomycetes</taxon>
        <taxon>Hypocreomycetidae</taxon>
        <taxon>Glomerellales</taxon>
        <taxon>Plectosphaerellaceae</taxon>
        <taxon>Verticillium</taxon>
    </lineage>
</organism>
<sequence>MPNYTEDDLEHLEESAEMARPGHQAQALALVAGVLERNAIAYGVMGGMNFYLRGSGRTTGDVDIAVDNPPRMEALLSIFNSHRSVYRPTNRMQWVSGVARIFVDIRGQLVQLDLKPKGSEGHLIPRDIASSVERMSFTVTQISFQCDMLAIGPLVAAKLKSHYNRETRADYQDLVFIVSSSRYAPQVRQASGSYRSEWTDFFLETALQNDAYLEQSIRWAFNMPRSRSNSGR</sequence>
<proteinExistence type="predicted"/>
<dbReference type="Gene3D" id="3.30.460.40">
    <property type="match status" value="1"/>
</dbReference>
<comment type="caution">
    <text evidence="1">The sequence shown here is derived from an EMBL/GenBank/DDBJ whole genome shotgun (WGS) entry which is preliminary data.</text>
</comment>
<dbReference type="AlphaFoldDB" id="A0A444S6K5"/>
<dbReference type="InterPro" id="IPR043519">
    <property type="entry name" value="NT_sf"/>
</dbReference>
<evidence type="ECO:0000313" key="1">
    <source>
        <dbReference type="EMBL" id="RXG49028.1"/>
    </source>
</evidence>
<evidence type="ECO:0000313" key="2">
    <source>
        <dbReference type="Proteomes" id="UP000288725"/>
    </source>
</evidence>
<dbReference type="Proteomes" id="UP000288725">
    <property type="component" value="Chromosome 3"/>
</dbReference>